<dbReference type="GO" id="GO:0003743">
    <property type="term" value="F:translation initiation factor activity"/>
    <property type="evidence" value="ECO:0007669"/>
    <property type="project" value="UniProtKB-KW"/>
</dbReference>
<feature type="domain" description="SUI1" evidence="4">
    <location>
        <begin position="41"/>
        <end position="107"/>
    </location>
</feature>
<name>A0A5C6RLX3_9BACT</name>
<evidence type="ECO:0000256" key="2">
    <source>
        <dbReference type="ARBA" id="ARBA00022845"/>
    </source>
</evidence>
<evidence type="ECO:0000313" key="6">
    <source>
        <dbReference type="Proteomes" id="UP000321580"/>
    </source>
</evidence>
<protein>
    <submittedName>
        <fullName evidence="5">Translation initiation factor</fullName>
    </submittedName>
</protein>
<dbReference type="GO" id="GO:0006417">
    <property type="term" value="P:regulation of translation"/>
    <property type="evidence" value="ECO:0007669"/>
    <property type="project" value="UniProtKB-KW"/>
</dbReference>
<sequence length="116" mass="12750">MSKKNKKKRIGVVYSTNPDFDYSFDEGGTEEALPGSQQRLRVLLDRKHRGGKEVTLVTGFKGPEEDLKALGKMLKSKCGVGGSVKDGEIIVQGDHRDRVVELLKKEGYPDTKKSGG</sequence>
<evidence type="ECO:0000256" key="1">
    <source>
        <dbReference type="ARBA" id="ARBA00005422"/>
    </source>
</evidence>
<comment type="similarity">
    <text evidence="1">Belongs to the SUI1 family.</text>
</comment>
<dbReference type="Gene3D" id="3.30.780.10">
    <property type="entry name" value="SUI1-like domain"/>
    <property type="match status" value="1"/>
</dbReference>
<dbReference type="InterPro" id="IPR036877">
    <property type="entry name" value="SUI1_dom_sf"/>
</dbReference>
<dbReference type="PANTHER" id="PTHR12789">
    <property type="entry name" value="DENSITY-REGULATED PROTEIN HOMOLOG"/>
    <property type="match status" value="1"/>
</dbReference>
<dbReference type="Proteomes" id="UP000321580">
    <property type="component" value="Unassembled WGS sequence"/>
</dbReference>
<dbReference type="OrthoDB" id="9792915at2"/>
<evidence type="ECO:0000259" key="4">
    <source>
        <dbReference type="PROSITE" id="PS50296"/>
    </source>
</evidence>
<dbReference type="SUPFAM" id="SSF55159">
    <property type="entry name" value="eIF1-like"/>
    <property type="match status" value="1"/>
</dbReference>
<dbReference type="InterPro" id="IPR005872">
    <property type="entry name" value="SUI1_arc_bac"/>
</dbReference>
<dbReference type="PANTHER" id="PTHR12789:SF0">
    <property type="entry name" value="DENSITY-REGULATED PROTEIN"/>
    <property type="match status" value="1"/>
</dbReference>
<accession>A0A5C6RLX3</accession>
<reference evidence="5 6" key="1">
    <citation type="submission" date="2019-08" db="EMBL/GenBank/DDBJ databases">
        <title>Genome of Phaeodactylibacter luteus.</title>
        <authorList>
            <person name="Bowman J.P."/>
        </authorList>
    </citation>
    <scope>NUCLEOTIDE SEQUENCE [LARGE SCALE GENOMIC DNA]</scope>
    <source>
        <strain evidence="5 6">KCTC 42180</strain>
    </source>
</reference>
<evidence type="ECO:0000313" key="5">
    <source>
        <dbReference type="EMBL" id="TXB62332.1"/>
    </source>
</evidence>
<keyword evidence="3" id="KW-0648">Protein biosynthesis</keyword>
<dbReference type="InterPro" id="IPR050318">
    <property type="entry name" value="DENR/SUI1_TIF"/>
</dbReference>
<gene>
    <name evidence="5" type="ORF">FRY97_14305</name>
</gene>
<dbReference type="EMBL" id="VOOR01000031">
    <property type="protein sequence ID" value="TXB62332.1"/>
    <property type="molecule type" value="Genomic_DNA"/>
</dbReference>
<dbReference type="CDD" id="cd11567">
    <property type="entry name" value="YciH_like"/>
    <property type="match status" value="1"/>
</dbReference>
<comment type="caution">
    <text evidence="5">The sequence shown here is derived from an EMBL/GenBank/DDBJ whole genome shotgun (WGS) entry which is preliminary data.</text>
</comment>
<dbReference type="GO" id="GO:0002188">
    <property type="term" value="P:translation reinitiation"/>
    <property type="evidence" value="ECO:0007669"/>
    <property type="project" value="TreeGrafter"/>
</dbReference>
<keyword evidence="5" id="KW-0396">Initiation factor</keyword>
<proteinExistence type="inferred from homology"/>
<dbReference type="GO" id="GO:0001731">
    <property type="term" value="P:formation of translation preinitiation complex"/>
    <property type="evidence" value="ECO:0007669"/>
    <property type="project" value="TreeGrafter"/>
</dbReference>
<evidence type="ECO:0000256" key="3">
    <source>
        <dbReference type="ARBA" id="ARBA00022917"/>
    </source>
</evidence>
<organism evidence="5 6">
    <name type="scientific">Phaeodactylibacter luteus</name>
    <dbReference type="NCBI Taxonomy" id="1564516"/>
    <lineage>
        <taxon>Bacteria</taxon>
        <taxon>Pseudomonadati</taxon>
        <taxon>Bacteroidota</taxon>
        <taxon>Saprospiria</taxon>
        <taxon>Saprospirales</taxon>
        <taxon>Haliscomenobacteraceae</taxon>
        <taxon>Phaeodactylibacter</taxon>
    </lineage>
</organism>
<dbReference type="PIRSF" id="PIRSF037511">
    <property type="entry name" value="Transl_init_SUI1_pro"/>
    <property type="match status" value="1"/>
</dbReference>
<dbReference type="RefSeq" id="WP_147168239.1">
    <property type="nucleotide sequence ID" value="NZ_VOOR01000031.1"/>
</dbReference>
<dbReference type="AlphaFoldDB" id="A0A5C6RLX3"/>
<keyword evidence="2" id="KW-0810">Translation regulation</keyword>
<dbReference type="PROSITE" id="PS50296">
    <property type="entry name" value="SUI1"/>
    <property type="match status" value="1"/>
</dbReference>
<dbReference type="GO" id="GO:0003729">
    <property type="term" value="F:mRNA binding"/>
    <property type="evidence" value="ECO:0007669"/>
    <property type="project" value="TreeGrafter"/>
</dbReference>
<keyword evidence="6" id="KW-1185">Reference proteome</keyword>
<dbReference type="InterPro" id="IPR001950">
    <property type="entry name" value="SUI1"/>
</dbReference>
<dbReference type="Pfam" id="PF01253">
    <property type="entry name" value="SUI1"/>
    <property type="match status" value="1"/>
</dbReference>